<evidence type="ECO:0000313" key="4">
    <source>
        <dbReference type="Proteomes" id="UP000643405"/>
    </source>
</evidence>
<sequence>MIDLSGKVAVVTGGAGGIGRAAAQTFVRAGAKVVIVDISEDDGMRAAHEIEQSGGEALFVRADVSKAEDVVAYVAAAHERFGSIDVFLNNAAWEGVVESLVNYPDHVFDKVMAINIRGVFLGLKYVLPVMYAQGGGVVINTSSIAGHIGSPGLVAYTASKHAVLGMTKTAAIEGAKFNVRVNAVSPGAVDSRMLHSLAQLKQPGGAEVQMRKYAIDSPNGRLATPDQISNVMLFLASDLSNHMSGQSFRVDGGRIMY</sequence>
<dbReference type="PRINTS" id="PR00081">
    <property type="entry name" value="GDHRDH"/>
</dbReference>
<comment type="similarity">
    <text evidence="1">Belongs to the short-chain dehydrogenases/reductases (SDR) family.</text>
</comment>
<dbReference type="PANTHER" id="PTHR24321">
    <property type="entry name" value="DEHYDROGENASES, SHORT CHAIN"/>
    <property type="match status" value="1"/>
</dbReference>
<proteinExistence type="inferred from homology"/>
<protein>
    <submittedName>
        <fullName evidence="3">SDR family oxidoreductase</fullName>
    </submittedName>
</protein>
<dbReference type="Gene3D" id="3.40.50.720">
    <property type="entry name" value="NAD(P)-binding Rossmann-like Domain"/>
    <property type="match status" value="1"/>
</dbReference>
<dbReference type="FunFam" id="3.40.50.720:FF:000084">
    <property type="entry name" value="Short-chain dehydrogenase reductase"/>
    <property type="match status" value="1"/>
</dbReference>
<dbReference type="NCBIfam" id="NF005559">
    <property type="entry name" value="PRK07231.1"/>
    <property type="match status" value="1"/>
</dbReference>
<dbReference type="EMBL" id="JACVVX010000007">
    <property type="protein sequence ID" value="MBD0416875.1"/>
    <property type="molecule type" value="Genomic_DNA"/>
</dbReference>
<dbReference type="InterPro" id="IPR036291">
    <property type="entry name" value="NAD(P)-bd_dom_sf"/>
</dbReference>
<dbReference type="InterPro" id="IPR020904">
    <property type="entry name" value="Sc_DH/Rdtase_CS"/>
</dbReference>
<evidence type="ECO:0000313" key="3">
    <source>
        <dbReference type="EMBL" id="MBD0416875.1"/>
    </source>
</evidence>
<dbReference type="SUPFAM" id="SSF51735">
    <property type="entry name" value="NAD(P)-binding Rossmann-fold domains"/>
    <property type="match status" value="1"/>
</dbReference>
<comment type="caution">
    <text evidence="3">The sequence shown here is derived from an EMBL/GenBank/DDBJ whole genome shotgun (WGS) entry which is preliminary data.</text>
</comment>
<dbReference type="RefSeq" id="WP_188166308.1">
    <property type="nucleotide sequence ID" value="NZ_JACVVX010000007.1"/>
</dbReference>
<dbReference type="CDD" id="cd05233">
    <property type="entry name" value="SDR_c"/>
    <property type="match status" value="1"/>
</dbReference>
<keyword evidence="2" id="KW-0560">Oxidoreductase</keyword>
<dbReference type="InterPro" id="IPR002347">
    <property type="entry name" value="SDR_fam"/>
</dbReference>
<evidence type="ECO:0000256" key="1">
    <source>
        <dbReference type="ARBA" id="ARBA00006484"/>
    </source>
</evidence>
<organism evidence="3 4">
    <name type="scientific">Oryzicola mucosus</name>
    <dbReference type="NCBI Taxonomy" id="2767425"/>
    <lineage>
        <taxon>Bacteria</taxon>
        <taxon>Pseudomonadati</taxon>
        <taxon>Pseudomonadota</taxon>
        <taxon>Alphaproteobacteria</taxon>
        <taxon>Hyphomicrobiales</taxon>
        <taxon>Phyllobacteriaceae</taxon>
        <taxon>Oryzicola</taxon>
    </lineage>
</organism>
<keyword evidence="4" id="KW-1185">Reference proteome</keyword>
<evidence type="ECO:0000256" key="2">
    <source>
        <dbReference type="ARBA" id="ARBA00023002"/>
    </source>
</evidence>
<dbReference type="Pfam" id="PF13561">
    <property type="entry name" value="adh_short_C2"/>
    <property type="match status" value="1"/>
</dbReference>
<gene>
    <name evidence="3" type="ORF">ICI42_19675</name>
</gene>
<dbReference type="Proteomes" id="UP000643405">
    <property type="component" value="Unassembled WGS sequence"/>
</dbReference>
<dbReference type="PRINTS" id="PR00080">
    <property type="entry name" value="SDRFAMILY"/>
</dbReference>
<accession>A0A8J6U5S9</accession>
<reference evidence="3" key="1">
    <citation type="submission" date="2020-09" db="EMBL/GenBank/DDBJ databases">
        <title>Genome seq and assembly of Tianweitania sp.</title>
        <authorList>
            <person name="Chhetri G."/>
        </authorList>
    </citation>
    <scope>NUCLEOTIDE SEQUENCE</scope>
    <source>
        <strain evidence="3">Rool2</strain>
    </source>
</reference>
<dbReference type="GO" id="GO:0016491">
    <property type="term" value="F:oxidoreductase activity"/>
    <property type="evidence" value="ECO:0007669"/>
    <property type="project" value="UniProtKB-KW"/>
</dbReference>
<dbReference type="PANTHER" id="PTHR24321:SF11">
    <property type="entry name" value="BLR0893 PROTEIN"/>
    <property type="match status" value="1"/>
</dbReference>
<dbReference type="AlphaFoldDB" id="A0A8J6U5S9"/>
<name>A0A8J6U5S9_9HYPH</name>
<dbReference type="PROSITE" id="PS00061">
    <property type="entry name" value="ADH_SHORT"/>
    <property type="match status" value="1"/>
</dbReference>